<evidence type="ECO:0000313" key="3">
    <source>
        <dbReference type="EMBL" id="TMW69805.1"/>
    </source>
</evidence>
<feature type="region of interest" description="Disordered" evidence="2">
    <location>
        <begin position="139"/>
        <end position="172"/>
    </location>
</feature>
<dbReference type="OrthoDB" id="61067at2759"/>
<accession>A0A8K1CUF2</accession>
<keyword evidence="4" id="KW-1185">Reference proteome</keyword>
<protein>
    <submittedName>
        <fullName evidence="3">Uncharacterized protein</fullName>
    </submittedName>
</protein>
<proteinExistence type="predicted"/>
<dbReference type="AlphaFoldDB" id="A0A8K1CUF2"/>
<comment type="caution">
    <text evidence="3">The sequence shown here is derived from an EMBL/GenBank/DDBJ whole genome shotgun (WGS) entry which is preliminary data.</text>
</comment>
<name>A0A8K1CUF2_PYTOL</name>
<dbReference type="EMBL" id="SPLM01000001">
    <property type="protein sequence ID" value="TMW69805.1"/>
    <property type="molecule type" value="Genomic_DNA"/>
</dbReference>
<reference evidence="3" key="1">
    <citation type="submission" date="2019-03" db="EMBL/GenBank/DDBJ databases">
        <title>Long read genome sequence of the mycoparasitic Pythium oligandrum ATCC 38472 isolated from sugarbeet rhizosphere.</title>
        <authorList>
            <person name="Gaulin E."/>
        </authorList>
    </citation>
    <scope>NUCLEOTIDE SEQUENCE</scope>
    <source>
        <strain evidence="3">ATCC 38472_TT</strain>
    </source>
</reference>
<evidence type="ECO:0000256" key="2">
    <source>
        <dbReference type="SAM" id="MobiDB-lite"/>
    </source>
</evidence>
<organism evidence="3 4">
    <name type="scientific">Pythium oligandrum</name>
    <name type="common">Mycoparasitic fungus</name>
    <dbReference type="NCBI Taxonomy" id="41045"/>
    <lineage>
        <taxon>Eukaryota</taxon>
        <taxon>Sar</taxon>
        <taxon>Stramenopiles</taxon>
        <taxon>Oomycota</taxon>
        <taxon>Peronosporomycetes</taxon>
        <taxon>Pythiales</taxon>
        <taxon>Pythiaceae</taxon>
        <taxon>Pythium</taxon>
    </lineage>
</organism>
<sequence>MLEREMATTMASTSAEVETSARTKRMLLTLKKALDVSISSASTVNLRAFFEKECRDAPELVQQLFAGPSRSAKTADEQDAVAGELSAEALQKLRQRIETAFHELCEKHRINEQLLTLEATIEEAQKAKIQKLASEQFEQAQRESLAPSKSIELADDAEEPTQDDDLLPEGGILTPEQMIRAERIRVMETEKKELKMLLRHLQTRKEEKQSMLTLKREAATSAVHQLEQVTQQLHDATMLAKDYSV</sequence>
<keyword evidence="1" id="KW-0175">Coiled coil</keyword>
<evidence type="ECO:0000313" key="4">
    <source>
        <dbReference type="Proteomes" id="UP000794436"/>
    </source>
</evidence>
<evidence type="ECO:0000256" key="1">
    <source>
        <dbReference type="SAM" id="Coils"/>
    </source>
</evidence>
<gene>
    <name evidence="3" type="ORF">Poli38472_001961</name>
</gene>
<feature type="coiled-coil region" evidence="1">
    <location>
        <begin position="184"/>
        <end position="211"/>
    </location>
</feature>
<feature type="compositionally biased region" description="Acidic residues" evidence="2">
    <location>
        <begin position="153"/>
        <end position="167"/>
    </location>
</feature>
<dbReference type="Proteomes" id="UP000794436">
    <property type="component" value="Unassembled WGS sequence"/>
</dbReference>